<evidence type="ECO:0000256" key="4">
    <source>
        <dbReference type="ARBA" id="ARBA00022840"/>
    </source>
</evidence>
<dbReference type="Proteomes" id="UP000321617">
    <property type="component" value="Unassembled WGS sequence"/>
</dbReference>
<organism evidence="6 7">
    <name type="scientific">Stackebrandtia albiflava</name>
    <dbReference type="NCBI Taxonomy" id="406432"/>
    <lineage>
        <taxon>Bacteria</taxon>
        <taxon>Bacillati</taxon>
        <taxon>Actinomycetota</taxon>
        <taxon>Actinomycetes</taxon>
        <taxon>Glycomycetales</taxon>
        <taxon>Glycomycetaceae</taxon>
        <taxon>Stackebrandtia</taxon>
    </lineage>
</organism>
<dbReference type="SMART" id="SM00382">
    <property type="entry name" value="AAA"/>
    <property type="match status" value="1"/>
</dbReference>
<dbReference type="GO" id="GO:0016020">
    <property type="term" value="C:membrane"/>
    <property type="evidence" value="ECO:0007669"/>
    <property type="project" value="InterPro"/>
</dbReference>
<name>A0A562V347_9ACTN</name>
<evidence type="ECO:0000256" key="1">
    <source>
        <dbReference type="ARBA" id="ARBA00005417"/>
    </source>
</evidence>
<keyword evidence="7" id="KW-1185">Reference proteome</keyword>
<comment type="similarity">
    <text evidence="1">Belongs to the ABC transporter superfamily.</text>
</comment>
<dbReference type="PROSITE" id="PS00211">
    <property type="entry name" value="ABC_TRANSPORTER_1"/>
    <property type="match status" value="1"/>
</dbReference>
<dbReference type="GO" id="GO:0140359">
    <property type="term" value="F:ABC-type transporter activity"/>
    <property type="evidence" value="ECO:0007669"/>
    <property type="project" value="InterPro"/>
</dbReference>
<evidence type="ECO:0000313" key="6">
    <source>
        <dbReference type="EMBL" id="TWJ12320.1"/>
    </source>
</evidence>
<dbReference type="InterPro" id="IPR003593">
    <property type="entry name" value="AAA+_ATPase"/>
</dbReference>
<gene>
    <name evidence="6" type="ORF">LX16_3076</name>
</gene>
<dbReference type="InterPro" id="IPR017871">
    <property type="entry name" value="ABC_transporter-like_CS"/>
</dbReference>
<accession>A0A562V347</accession>
<dbReference type="GO" id="GO:0005524">
    <property type="term" value="F:ATP binding"/>
    <property type="evidence" value="ECO:0007669"/>
    <property type="project" value="UniProtKB-KW"/>
</dbReference>
<evidence type="ECO:0000256" key="3">
    <source>
        <dbReference type="ARBA" id="ARBA00022741"/>
    </source>
</evidence>
<feature type="domain" description="ABC transporter" evidence="5">
    <location>
        <begin position="26"/>
        <end position="251"/>
    </location>
</feature>
<keyword evidence="4 6" id="KW-0067">ATP-binding</keyword>
<dbReference type="InterPro" id="IPR050683">
    <property type="entry name" value="Bact_Polysacc_Export_ATP-bd"/>
</dbReference>
<dbReference type="Gene3D" id="3.40.50.300">
    <property type="entry name" value="P-loop containing nucleotide triphosphate hydrolases"/>
    <property type="match status" value="1"/>
</dbReference>
<dbReference type="InterPro" id="IPR027417">
    <property type="entry name" value="P-loop_NTPase"/>
</dbReference>
<dbReference type="AlphaFoldDB" id="A0A562V347"/>
<proteinExistence type="inferred from homology"/>
<dbReference type="GO" id="GO:0016887">
    <property type="term" value="F:ATP hydrolysis activity"/>
    <property type="evidence" value="ECO:0007669"/>
    <property type="project" value="InterPro"/>
</dbReference>
<sequence length="252" mass="27973">MYEEPIIEAHNLGVRFAVGRKRKAKLREMFIHRGKERSSGGQEFWPLRNLSFSVQPGEAVGVIGSNGTGKSTLLRLIAGVLLPDEGTVLRRGRVAPLIALSAGFSGDLTGRENVHLVASLHGMSRQQLKAKFDEIVAFAEVEDHIDTPVRHYSSGMKVRLGFSVISQLEHPILLVDEALAVGDKRFKQKCYKVMRALLDEGRTLVLVSHSERDLTRFCTRGLYLNRGELQVDGTVDEALAAYQQVEDQKVPV</sequence>
<keyword evidence="2" id="KW-0813">Transport</keyword>
<dbReference type="PANTHER" id="PTHR46743">
    <property type="entry name" value="TEICHOIC ACIDS EXPORT ATP-BINDING PROTEIN TAGH"/>
    <property type="match status" value="1"/>
</dbReference>
<dbReference type="InterPro" id="IPR003439">
    <property type="entry name" value="ABC_transporter-like_ATP-bd"/>
</dbReference>
<comment type="caution">
    <text evidence="6">The sequence shown here is derived from an EMBL/GenBank/DDBJ whole genome shotgun (WGS) entry which is preliminary data.</text>
</comment>
<dbReference type="Pfam" id="PF00005">
    <property type="entry name" value="ABC_tran"/>
    <property type="match status" value="1"/>
</dbReference>
<evidence type="ECO:0000313" key="7">
    <source>
        <dbReference type="Proteomes" id="UP000321617"/>
    </source>
</evidence>
<dbReference type="SUPFAM" id="SSF52540">
    <property type="entry name" value="P-loop containing nucleoside triphosphate hydrolases"/>
    <property type="match status" value="1"/>
</dbReference>
<dbReference type="OrthoDB" id="9778870at2"/>
<protein>
    <submittedName>
        <fullName evidence="6">ABC-2 type transport system ATP-binding protein</fullName>
    </submittedName>
</protein>
<dbReference type="PANTHER" id="PTHR46743:SF2">
    <property type="entry name" value="TEICHOIC ACIDS EXPORT ATP-BINDING PROTEIN TAGH"/>
    <property type="match status" value="1"/>
</dbReference>
<keyword evidence="3" id="KW-0547">Nucleotide-binding</keyword>
<dbReference type="InterPro" id="IPR015860">
    <property type="entry name" value="ABC_transpr_TagH-like"/>
</dbReference>
<dbReference type="PROSITE" id="PS50893">
    <property type="entry name" value="ABC_TRANSPORTER_2"/>
    <property type="match status" value="1"/>
</dbReference>
<dbReference type="CDD" id="cd03220">
    <property type="entry name" value="ABC_KpsT_Wzt"/>
    <property type="match status" value="1"/>
</dbReference>
<dbReference type="RefSeq" id="WP_147139344.1">
    <property type="nucleotide sequence ID" value="NZ_BAABIJ010000002.1"/>
</dbReference>
<reference evidence="6 7" key="1">
    <citation type="journal article" date="2013" name="Stand. Genomic Sci.">
        <title>Genomic Encyclopedia of Type Strains, Phase I: The one thousand microbial genomes (KMG-I) project.</title>
        <authorList>
            <person name="Kyrpides N.C."/>
            <person name="Woyke T."/>
            <person name="Eisen J.A."/>
            <person name="Garrity G."/>
            <person name="Lilburn T.G."/>
            <person name="Beck B.J."/>
            <person name="Whitman W.B."/>
            <person name="Hugenholtz P."/>
            <person name="Klenk H.P."/>
        </authorList>
    </citation>
    <scope>NUCLEOTIDE SEQUENCE [LARGE SCALE GENOMIC DNA]</scope>
    <source>
        <strain evidence="6 7">DSM 45044</strain>
    </source>
</reference>
<evidence type="ECO:0000259" key="5">
    <source>
        <dbReference type="PROSITE" id="PS50893"/>
    </source>
</evidence>
<evidence type="ECO:0000256" key="2">
    <source>
        <dbReference type="ARBA" id="ARBA00022448"/>
    </source>
</evidence>
<dbReference type="EMBL" id="VLLL01000006">
    <property type="protein sequence ID" value="TWJ12320.1"/>
    <property type="molecule type" value="Genomic_DNA"/>
</dbReference>